<protein>
    <submittedName>
        <fullName evidence="2">NUDIX domain-containing protein</fullName>
    </submittedName>
</protein>
<dbReference type="Gene3D" id="3.90.79.10">
    <property type="entry name" value="Nucleoside Triphosphate Pyrophosphohydrolase"/>
    <property type="match status" value="1"/>
</dbReference>
<dbReference type="InterPro" id="IPR000086">
    <property type="entry name" value="NUDIX_hydrolase_dom"/>
</dbReference>
<proteinExistence type="predicted"/>
<reference evidence="2 3" key="1">
    <citation type="submission" date="2016-10" db="EMBL/GenBank/DDBJ databases">
        <authorList>
            <person name="de Groot N.N."/>
        </authorList>
    </citation>
    <scope>NUCLEOTIDE SEQUENCE [LARGE SCALE GENOMIC DNA]</scope>
    <source>
        <strain evidence="2 3">CGMCC 4.1877</strain>
    </source>
</reference>
<sequence>MLDHAGRRGQFDESIGAAVVREVWEETGYRVEVGQVLAEHHVTAPRTGDRRPWRSQRFVLAATITGGELGTTEVGGTTDFARWVPIAEVPRLEPRADIIDVAMSLLPGHPS</sequence>
<feature type="domain" description="Nudix hydrolase" evidence="1">
    <location>
        <begin position="1"/>
        <end position="107"/>
    </location>
</feature>
<dbReference type="EMBL" id="FOUY01000020">
    <property type="protein sequence ID" value="SFN73198.1"/>
    <property type="molecule type" value="Genomic_DNA"/>
</dbReference>
<dbReference type="AlphaFoldDB" id="A0A1I5BEP5"/>
<dbReference type="Pfam" id="PF00293">
    <property type="entry name" value="NUDIX"/>
    <property type="match status" value="1"/>
</dbReference>
<dbReference type="STRING" id="260086.SAMN05216207_102063"/>
<dbReference type="RefSeq" id="WP_218162835.1">
    <property type="nucleotide sequence ID" value="NZ_FOUY01000020.1"/>
</dbReference>
<dbReference type="SUPFAM" id="SSF55811">
    <property type="entry name" value="Nudix"/>
    <property type="match status" value="1"/>
</dbReference>
<organism evidence="2 3">
    <name type="scientific">Pseudonocardia ammonioxydans</name>
    <dbReference type="NCBI Taxonomy" id="260086"/>
    <lineage>
        <taxon>Bacteria</taxon>
        <taxon>Bacillati</taxon>
        <taxon>Actinomycetota</taxon>
        <taxon>Actinomycetes</taxon>
        <taxon>Pseudonocardiales</taxon>
        <taxon>Pseudonocardiaceae</taxon>
        <taxon>Pseudonocardia</taxon>
    </lineage>
</organism>
<evidence type="ECO:0000313" key="2">
    <source>
        <dbReference type="EMBL" id="SFN73198.1"/>
    </source>
</evidence>
<name>A0A1I5BEP5_PSUAM</name>
<keyword evidence="3" id="KW-1185">Reference proteome</keyword>
<evidence type="ECO:0000259" key="1">
    <source>
        <dbReference type="PROSITE" id="PS51462"/>
    </source>
</evidence>
<dbReference type="CDD" id="cd02883">
    <property type="entry name" value="NUDIX_Hydrolase"/>
    <property type="match status" value="1"/>
</dbReference>
<dbReference type="InterPro" id="IPR015797">
    <property type="entry name" value="NUDIX_hydrolase-like_dom_sf"/>
</dbReference>
<evidence type="ECO:0000313" key="3">
    <source>
        <dbReference type="Proteomes" id="UP000199614"/>
    </source>
</evidence>
<dbReference type="PROSITE" id="PS51462">
    <property type="entry name" value="NUDIX"/>
    <property type="match status" value="1"/>
</dbReference>
<accession>A0A1I5BEP5</accession>
<dbReference type="Proteomes" id="UP000199614">
    <property type="component" value="Unassembled WGS sequence"/>
</dbReference>
<gene>
    <name evidence="2" type="ORF">SAMN05216207_102063</name>
</gene>